<evidence type="ECO:0000259" key="7">
    <source>
        <dbReference type="Pfam" id="PF00482"/>
    </source>
</evidence>
<feature type="transmembrane region" description="Helical" evidence="6">
    <location>
        <begin position="51"/>
        <end position="84"/>
    </location>
</feature>
<keyword evidence="4 6" id="KW-1133">Transmembrane helix</keyword>
<dbReference type="EMBL" id="RHLK01000006">
    <property type="protein sequence ID" value="MVP00335.1"/>
    <property type="molecule type" value="Genomic_DNA"/>
</dbReference>
<dbReference type="AlphaFoldDB" id="A0A7X3FII4"/>
<dbReference type="Proteomes" id="UP000490800">
    <property type="component" value="Unassembled WGS sequence"/>
</dbReference>
<accession>A0A7X3FII4</accession>
<dbReference type="GO" id="GO:0005886">
    <property type="term" value="C:plasma membrane"/>
    <property type="evidence" value="ECO:0007669"/>
    <property type="project" value="UniProtKB-SubCell"/>
</dbReference>
<feature type="domain" description="Type II secretion system protein GspF" evidence="7">
    <location>
        <begin position="111"/>
        <end position="240"/>
    </location>
</feature>
<proteinExistence type="predicted"/>
<organism evidence="8 9">
    <name type="scientific">Paenibacillus lutrae</name>
    <dbReference type="NCBI Taxonomy" id="2078573"/>
    <lineage>
        <taxon>Bacteria</taxon>
        <taxon>Bacillati</taxon>
        <taxon>Bacillota</taxon>
        <taxon>Bacilli</taxon>
        <taxon>Bacillales</taxon>
        <taxon>Paenibacillaceae</taxon>
        <taxon>Paenibacillus</taxon>
    </lineage>
</organism>
<keyword evidence="5 6" id="KW-0472">Membrane</keyword>
<gene>
    <name evidence="8" type="ORF">EDM21_12515</name>
</gene>
<evidence type="ECO:0000256" key="5">
    <source>
        <dbReference type="ARBA" id="ARBA00023136"/>
    </source>
</evidence>
<keyword evidence="3 6" id="KW-0812">Transmembrane</keyword>
<comment type="caution">
    <text evidence="8">The sequence shown here is derived from an EMBL/GenBank/DDBJ whole genome shotgun (WGS) entry which is preliminary data.</text>
</comment>
<dbReference type="PANTHER" id="PTHR35007">
    <property type="entry name" value="INTEGRAL MEMBRANE PROTEIN-RELATED"/>
    <property type="match status" value="1"/>
</dbReference>
<dbReference type="OrthoDB" id="9796142at2"/>
<dbReference type="InterPro" id="IPR018076">
    <property type="entry name" value="T2SS_GspF_dom"/>
</dbReference>
<dbReference type="Pfam" id="PF00482">
    <property type="entry name" value="T2SSF"/>
    <property type="match status" value="1"/>
</dbReference>
<dbReference type="PANTHER" id="PTHR35007:SF1">
    <property type="entry name" value="PILUS ASSEMBLY PROTEIN"/>
    <property type="match status" value="1"/>
</dbReference>
<keyword evidence="2" id="KW-1003">Cell membrane</keyword>
<evidence type="ECO:0000313" key="9">
    <source>
        <dbReference type="Proteomes" id="UP000490800"/>
    </source>
</evidence>
<evidence type="ECO:0000256" key="3">
    <source>
        <dbReference type="ARBA" id="ARBA00022692"/>
    </source>
</evidence>
<evidence type="ECO:0000256" key="6">
    <source>
        <dbReference type="SAM" id="Phobius"/>
    </source>
</evidence>
<evidence type="ECO:0000256" key="1">
    <source>
        <dbReference type="ARBA" id="ARBA00004651"/>
    </source>
</evidence>
<evidence type="ECO:0000313" key="8">
    <source>
        <dbReference type="EMBL" id="MVP00335.1"/>
    </source>
</evidence>
<sequence length="282" mass="31587">MSISIRSRLINFGRSKHELLPEESSKLARSAAVRNNLTDYNVYQMSPKEQAFTIGITGLVFAGVSFIFYKQLLLSLAGLLLGLLMPRFRRIRLMHLRKERLNQQFKQALYCMSTSLSAGRSVESSFRETWKDLKLLYPDPNCLIVLEFEIIVRRLDNGEPIEKAVADFACRAGTEDISNFADVFITCKRTGGNLVEVIRRTAAIIGDKLEIVQDISVLVAQKRFESRILLAAPIAMVAVLSFSSPDYMAPLYSGIGPLIMTGGLLVLAACFWLITKIMDIKV</sequence>
<protein>
    <submittedName>
        <fullName evidence="8">Pilus assembly protein TadB</fullName>
    </submittedName>
</protein>
<keyword evidence="9" id="KW-1185">Reference proteome</keyword>
<reference evidence="8 9" key="1">
    <citation type="journal article" date="2019" name="Microorganisms">
        <title>Paenibacillus lutrae sp. nov., A Chitinolytic Species Isolated from A River Otter in Castril Natural Park, Granada, Spain.</title>
        <authorList>
            <person name="Rodriguez M."/>
            <person name="Reina J.C."/>
            <person name="Bejar V."/>
            <person name="Llamas I."/>
        </authorList>
    </citation>
    <scope>NUCLEOTIDE SEQUENCE [LARGE SCALE GENOMIC DNA]</scope>
    <source>
        <strain evidence="8 9">N10</strain>
    </source>
</reference>
<feature type="transmembrane region" description="Helical" evidence="6">
    <location>
        <begin position="251"/>
        <end position="274"/>
    </location>
</feature>
<evidence type="ECO:0000256" key="2">
    <source>
        <dbReference type="ARBA" id="ARBA00022475"/>
    </source>
</evidence>
<name>A0A7X3FII4_9BACL</name>
<evidence type="ECO:0000256" key="4">
    <source>
        <dbReference type="ARBA" id="ARBA00022989"/>
    </source>
</evidence>
<comment type="subcellular location">
    <subcellularLocation>
        <location evidence="1">Cell membrane</location>
        <topology evidence="1">Multi-pass membrane protein</topology>
    </subcellularLocation>
</comment>
<feature type="transmembrane region" description="Helical" evidence="6">
    <location>
        <begin position="228"/>
        <end position="245"/>
    </location>
</feature>